<keyword evidence="1" id="KW-0472">Membrane</keyword>
<dbReference type="AlphaFoldDB" id="A0AAV4S9M2"/>
<comment type="caution">
    <text evidence="2">The sequence shown here is derived from an EMBL/GenBank/DDBJ whole genome shotgun (WGS) entry which is preliminary data.</text>
</comment>
<evidence type="ECO:0000313" key="3">
    <source>
        <dbReference type="Proteomes" id="UP001054837"/>
    </source>
</evidence>
<keyword evidence="1" id="KW-0812">Transmembrane</keyword>
<sequence length="211" mass="24014">MFGATDSPLFLNITFRFFLSLFLATLLRSKYFSSKLQGKRNRLASTTLSTEDFVEMENSLISDVFQQEPTFEYLDDGTLVSTGPTTPIKQRQILISVDISPDKFLQKGSKPVENTLKDRMTSPKNTRFEIRQGSPVASSNLEVLLVTIGILILIMTTMLAIFLAVMLPVITTVMFVMLFHFKTNCVLMLCLALLFIWFLADMASFYAYWRL</sequence>
<accession>A0AAV4S9M2</accession>
<gene>
    <name evidence="2" type="ORF">CDAR_80881</name>
</gene>
<protein>
    <submittedName>
        <fullName evidence="2">Uncharacterized protein</fullName>
    </submittedName>
</protein>
<feature type="transmembrane region" description="Helical" evidence="1">
    <location>
        <begin position="13"/>
        <end position="32"/>
    </location>
</feature>
<dbReference type="Proteomes" id="UP001054837">
    <property type="component" value="Unassembled WGS sequence"/>
</dbReference>
<feature type="transmembrane region" description="Helical" evidence="1">
    <location>
        <begin position="186"/>
        <end position="209"/>
    </location>
</feature>
<reference evidence="2 3" key="1">
    <citation type="submission" date="2021-06" db="EMBL/GenBank/DDBJ databases">
        <title>Caerostris darwini draft genome.</title>
        <authorList>
            <person name="Kono N."/>
            <person name="Arakawa K."/>
        </authorList>
    </citation>
    <scope>NUCLEOTIDE SEQUENCE [LARGE SCALE GENOMIC DNA]</scope>
</reference>
<evidence type="ECO:0000313" key="2">
    <source>
        <dbReference type="EMBL" id="GIY31208.1"/>
    </source>
</evidence>
<proteinExistence type="predicted"/>
<dbReference type="EMBL" id="BPLQ01007619">
    <property type="protein sequence ID" value="GIY31208.1"/>
    <property type="molecule type" value="Genomic_DNA"/>
</dbReference>
<organism evidence="2 3">
    <name type="scientific">Caerostris darwini</name>
    <dbReference type="NCBI Taxonomy" id="1538125"/>
    <lineage>
        <taxon>Eukaryota</taxon>
        <taxon>Metazoa</taxon>
        <taxon>Ecdysozoa</taxon>
        <taxon>Arthropoda</taxon>
        <taxon>Chelicerata</taxon>
        <taxon>Arachnida</taxon>
        <taxon>Araneae</taxon>
        <taxon>Araneomorphae</taxon>
        <taxon>Entelegynae</taxon>
        <taxon>Araneoidea</taxon>
        <taxon>Araneidae</taxon>
        <taxon>Caerostris</taxon>
    </lineage>
</organism>
<name>A0AAV4S9M2_9ARAC</name>
<keyword evidence="1" id="KW-1133">Transmembrane helix</keyword>
<feature type="transmembrane region" description="Helical" evidence="1">
    <location>
        <begin position="136"/>
        <end position="154"/>
    </location>
</feature>
<feature type="transmembrane region" description="Helical" evidence="1">
    <location>
        <begin position="160"/>
        <end position="179"/>
    </location>
</feature>
<keyword evidence="3" id="KW-1185">Reference proteome</keyword>
<evidence type="ECO:0000256" key="1">
    <source>
        <dbReference type="SAM" id="Phobius"/>
    </source>
</evidence>